<evidence type="ECO:0000256" key="4">
    <source>
        <dbReference type="ARBA" id="ARBA00023136"/>
    </source>
</evidence>
<proteinExistence type="predicted"/>
<sequence>MSSRLTEYGFLRSPNSTTTAVPLVPSQESQKRKASTGMIVGIVFGVITAVLIVGVLGATFLRRRRRAVKQEQELSAAPFYGVRGSKESENDKLWTTEFPTNQTAIDHRPSQSLEKTKLSESPLAPTRSQPVRTSSDAASAAIPDPPLPPLRRKSVSQREEALQRRVDMLLRENALLTQELYPPSYHAGSL</sequence>
<name>A0ABR3A2P4_9AGAR</name>
<keyword evidence="4 6" id="KW-0472">Membrane</keyword>
<dbReference type="CDD" id="cd12087">
    <property type="entry name" value="TM_EGFR-like"/>
    <property type="match status" value="1"/>
</dbReference>
<dbReference type="InterPro" id="IPR051694">
    <property type="entry name" value="Immunoregulatory_rcpt-like"/>
</dbReference>
<feature type="region of interest" description="Disordered" evidence="5">
    <location>
        <begin position="95"/>
        <end position="160"/>
    </location>
</feature>
<keyword evidence="2 6" id="KW-0812">Transmembrane</keyword>
<reference evidence="7 8" key="1">
    <citation type="submission" date="2024-05" db="EMBL/GenBank/DDBJ databases">
        <title>A draft genome resource for the thread blight pathogen Marasmius tenuissimus strain MS-2.</title>
        <authorList>
            <person name="Yulfo-Soto G.E."/>
            <person name="Baruah I.K."/>
            <person name="Amoako-Attah I."/>
            <person name="Bukari Y."/>
            <person name="Meinhardt L.W."/>
            <person name="Bailey B.A."/>
            <person name="Cohen S.P."/>
        </authorList>
    </citation>
    <scope>NUCLEOTIDE SEQUENCE [LARGE SCALE GENOMIC DNA]</scope>
    <source>
        <strain evidence="7 8">MS-2</strain>
    </source>
</reference>
<feature type="transmembrane region" description="Helical" evidence="6">
    <location>
        <begin position="38"/>
        <end position="61"/>
    </location>
</feature>
<comment type="caution">
    <text evidence="7">The sequence shown here is derived from an EMBL/GenBank/DDBJ whole genome shotgun (WGS) entry which is preliminary data.</text>
</comment>
<evidence type="ECO:0000256" key="6">
    <source>
        <dbReference type="SAM" id="Phobius"/>
    </source>
</evidence>
<evidence type="ECO:0000313" key="7">
    <source>
        <dbReference type="EMBL" id="KAL0067308.1"/>
    </source>
</evidence>
<gene>
    <name evidence="7" type="ORF">AAF712_005534</name>
</gene>
<protein>
    <submittedName>
        <fullName evidence="7">Uncharacterized protein</fullName>
    </submittedName>
</protein>
<organism evidence="7 8">
    <name type="scientific">Marasmius tenuissimus</name>
    <dbReference type="NCBI Taxonomy" id="585030"/>
    <lineage>
        <taxon>Eukaryota</taxon>
        <taxon>Fungi</taxon>
        <taxon>Dikarya</taxon>
        <taxon>Basidiomycota</taxon>
        <taxon>Agaricomycotina</taxon>
        <taxon>Agaricomycetes</taxon>
        <taxon>Agaricomycetidae</taxon>
        <taxon>Agaricales</taxon>
        <taxon>Marasmiineae</taxon>
        <taxon>Marasmiaceae</taxon>
        <taxon>Marasmius</taxon>
    </lineage>
</organism>
<evidence type="ECO:0000256" key="5">
    <source>
        <dbReference type="SAM" id="MobiDB-lite"/>
    </source>
</evidence>
<dbReference type="PANTHER" id="PTHR15549">
    <property type="entry name" value="PAIRED IMMUNOGLOBULIN-LIKE TYPE 2 RECEPTOR"/>
    <property type="match status" value="1"/>
</dbReference>
<evidence type="ECO:0000256" key="3">
    <source>
        <dbReference type="ARBA" id="ARBA00022989"/>
    </source>
</evidence>
<evidence type="ECO:0000256" key="2">
    <source>
        <dbReference type="ARBA" id="ARBA00022692"/>
    </source>
</evidence>
<keyword evidence="8" id="KW-1185">Reference proteome</keyword>
<accession>A0ABR3A2P4</accession>
<feature type="compositionally biased region" description="Basic and acidic residues" evidence="5">
    <location>
        <begin position="105"/>
        <end position="118"/>
    </location>
</feature>
<dbReference type="EMBL" id="JBBXMP010000026">
    <property type="protein sequence ID" value="KAL0067308.1"/>
    <property type="molecule type" value="Genomic_DNA"/>
</dbReference>
<dbReference type="Proteomes" id="UP001437256">
    <property type="component" value="Unassembled WGS sequence"/>
</dbReference>
<keyword evidence="3 6" id="KW-1133">Transmembrane helix</keyword>
<evidence type="ECO:0000256" key="1">
    <source>
        <dbReference type="ARBA" id="ARBA00004167"/>
    </source>
</evidence>
<evidence type="ECO:0000313" key="8">
    <source>
        <dbReference type="Proteomes" id="UP001437256"/>
    </source>
</evidence>
<comment type="subcellular location">
    <subcellularLocation>
        <location evidence="1">Membrane</location>
        <topology evidence="1">Single-pass membrane protein</topology>
    </subcellularLocation>
</comment>